<evidence type="ECO:0000256" key="7">
    <source>
        <dbReference type="SAM" id="Phobius"/>
    </source>
</evidence>
<keyword evidence="6 7" id="KW-0472">Membrane</keyword>
<evidence type="ECO:0000256" key="2">
    <source>
        <dbReference type="ARBA" id="ARBA00011006"/>
    </source>
</evidence>
<dbReference type="Proteomes" id="UP000326202">
    <property type="component" value="Chromosome"/>
</dbReference>
<dbReference type="KEGG" id="htq:FRZ44_53220"/>
<comment type="subcellular location">
    <subcellularLocation>
        <location evidence="1">Cell membrane</location>
        <topology evidence="1">Multi-pass membrane protein</topology>
    </subcellularLocation>
</comment>
<dbReference type="RefSeq" id="WP_151180015.1">
    <property type="nucleotide sequence ID" value="NZ_CP042906.1"/>
</dbReference>
<evidence type="ECO:0000313" key="9">
    <source>
        <dbReference type="Proteomes" id="UP000326202"/>
    </source>
</evidence>
<reference evidence="8 9" key="1">
    <citation type="submission" date="2019-08" db="EMBL/GenBank/DDBJ databases">
        <title>Hyperibacter terrae gen. nov., sp. nov. and Hyperibacter viscosus sp. nov., two new members in the family Rhodospirillaceae isolated from the rhizosphere of Hypericum perforatum.</title>
        <authorList>
            <person name="Noviana Z."/>
        </authorList>
    </citation>
    <scope>NUCLEOTIDE SEQUENCE [LARGE SCALE GENOMIC DNA]</scope>
    <source>
        <strain evidence="8 9">R5913</strain>
    </source>
</reference>
<evidence type="ECO:0000256" key="5">
    <source>
        <dbReference type="ARBA" id="ARBA00022989"/>
    </source>
</evidence>
<evidence type="ECO:0000256" key="4">
    <source>
        <dbReference type="ARBA" id="ARBA00022692"/>
    </source>
</evidence>
<name>A0A5J6MSD5_9PROT</name>
<evidence type="ECO:0000256" key="3">
    <source>
        <dbReference type="ARBA" id="ARBA00022475"/>
    </source>
</evidence>
<gene>
    <name evidence="8" type="ORF">FRZ44_53220</name>
</gene>
<feature type="transmembrane region" description="Helical" evidence="7">
    <location>
        <begin position="27"/>
        <end position="46"/>
    </location>
</feature>
<keyword evidence="9" id="KW-1185">Reference proteome</keyword>
<evidence type="ECO:0000256" key="1">
    <source>
        <dbReference type="ARBA" id="ARBA00004651"/>
    </source>
</evidence>
<evidence type="ECO:0000313" key="8">
    <source>
        <dbReference type="EMBL" id="QEX20007.1"/>
    </source>
</evidence>
<dbReference type="InterPro" id="IPR007341">
    <property type="entry name" value="Transgly_assoc"/>
</dbReference>
<comment type="similarity">
    <text evidence="2">Belongs to the UPF0410 family.</text>
</comment>
<dbReference type="PANTHER" id="PTHR33884:SF3">
    <property type="entry name" value="UPF0410 PROTEIN YMGE"/>
    <property type="match status" value="1"/>
</dbReference>
<dbReference type="AlphaFoldDB" id="A0A5J6MSD5"/>
<keyword evidence="3" id="KW-1003">Cell membrane</keyword>
<proteinExistence type="inferred from homology"/>
<dbReference type="GO" id="GO:0005886">
    <property type="term" value="C:plasma membrane"/>
    <property type="evidence" value="ECO:0007669"/>
    <property type="project" value="UniProtKB-SubCell"/>
</dbReference>
<evidence type="ECO:0000256" key="6">
    <source>
        <dbReference type="ARBA" id="ARBA00023136"/>
    </source>
</evidence>
<keyword evidence="5 7" id="KW-1133">Transmembrane helix</keyword>
<keyword evidence="4 7" id="KW-0812">Transmembrane</keyword>
<sequence>MGILSWILLGLVAGALAKFIMPGNDPGGIIVTIVIGIVGAVIGGFIGTQLGFGDVSGFNLHSLLVAILGAVILLVGFRLIRRA</sequence>
<accession>A0A5J6MSD5</accession>
<dbReference type="Pfam" id="PF04226">
    <property type="entry name" value="Transgly_assoc"/>
    <property type="match status" value="1"/>
</dbReference>
<organism evidence="8 9">
    <name type="scientific">Hypericibacter terrae</name>
    <dbReference type="NCBI Taxonomy" id="2602015"/>
    <lineage>
        <taxon>Bacteria</taxon>
        <taxon>Pseudomonadati</taxon>
        <taxon>Pseudomonadota</taxon>
        <taxon>Alphaproteobacteria</taxon>
        <taxon>Rhodospirillales</taxon>
        <taxon>Dongiaceae</taxon>
        <taxon>Hypericibacter</taxon>
    </lineage>
</organism>
<dbReference type="EMBL" id="CP042906">
    <property type="protein sequence ID" value="QEX20007.1"/>
    <property type="molecule type" value="Genomic_DNA"/>
</dbReference>
<feature type="transmembrane region" description="Helical" evidence="7">
    <location>
        <begin position="58"/>
        <end position="80"/>
    </location>
</feature>
<protein>
    <submittedName>
        <fullName evidence="8">Transglycosylase</fullName>
    </submittedName>
</protein>
<dbReference type="PANTHER" id="PTHR33884">
    <property type="entry name" value="UPF0410 PROTEIN YMGE"/>
    <property type="match status" value="1"/>
</dbReference>